<sequence length="114" mass="12936">MTESPRRNIFGINLSLFTGFAYLNIQLHIPSFCLFLYVEVLSTSLLHFLKPYCSVCQKLLLVPFINTWVLFFTDCVKTERGPVLNSSSSLFANSSGVISDFGLVRDDLIFKKCQ</sequence>
<keyword evidence="2" id="KW-1185">Reference proteome</keyword>
<dbReference type="AlphaFoldDB" id="A0A195BL06"/>
<dbReference type="EMBL" id="KQ976453">
    <property type="protein sequence ID" value="KYM85395.1"/>
    <property type="molecule type" value="Genomic_DNA"/>
</dbReference>
<evidence type="ECO:0000313" key="1">
    <source>
        <dbReference type="EMBL" id="KYM85395.1"/>
    </source>
</evidence>
<accession>A0A195BL06</accession>
<protein>
    <submittedName>
        <fullName evidence="1">Uncharacterized protein</fullName>
    </submittedName>
</protein>
<proteinExistence type="predicted"/>
<reference evidence="1 2" key="1">
    <citation type="submission" date="2015-09" db="EMBL/GenBank/DDBJ databases">
        <title>Atta colombica WGS genome.</title>
        <authorList>
            <person name="Nygaard S."/>
            <person name="Hu H."/>
            <person name="Boomsma J."/>
            <person name="Zhang G."/>
        </authorList>
    </citation>
    <scope>NUCLEOTIDE SEQUENCE [LARGE SCALE GENOMIC DNA]</scope>
    <source>
        <strain evidence="1">Treedump-2</strain>
        <tissue evidence="1">Whole body</tissue>
    </source>
</reference>
<organism evidence="1 2">
    <name type="scientific">Atta colombica</name>
    <dbReference type="NCBI Taxonomy" id="520822"/>
    <lineage>
        <taxon>Eukaryota</taxon>
        <taxon>Metazoa</taxon>
        <taxon>Ecdysozoa</taxon>
        <taxon>Arthropoda</taxon>
        <taxon>Hexapoda</taxon>
        <taxon>Insecta</taxon>
        <taxon>Pterygota</taxon>
        <taxon>Neoptera</taxon>
        <taxon>Endopterygota</taxon>
        <taxon>Hymenoptera</taxon>
        <taxon>Apocrita</taxon>
        <taxon>Aculeata</taxon>
        <taxon>Formicoidea</taxon>
        <taxon>Formicidae</taxon>
        <taxon>Myrmicinae</taxon>
        <taxon>Atta</taxon>
    </lineage>
</organism>
<name>A0A195BL06_9HYME</name>
<dbReference type="Proteomes" id="UP000078540">
    <property type="component" value="Unassembled WGS sequence"/>
</dbReference>
<evidence type="ECO:0000313" key="2">
    <source>
        <dbReference type="Proteomes" id="UP000078540"/>
    </source>
</evidence>
<gene>
    <name evidence="1" type="ORF">ALC53_04638</name>
</gene>